<evidence type="ECO:0000313" key="2">
    <source>
        <dbReference type="EMBL" id="MBW48127.1"/>
    </source>
</evidence>
<protein>
    <submittedName>
        <fullName evidence="2">Putative secreted protein</fullName>
    </submittedName>
</protein>
<accession>A0A2M4B514</accession>
<dbReference type="EMBL" id="GGFK01014806">
    <property type="protein sequence ID" value="MBW48127.1"/>
    <property type="molecule type" value="Transcribed_RNA"/>
</dbReference>
<feature type="signal peptide" evidence="1">
    <location>
        <begin position="1"/>
        <end position="22"/>
    </location>
</feature>
<keyword evidence="1" id="KW-0732">Signal</keyword>
<feature type="chain" id="PRO_5014617259" evidence="1">
    <location>
        <begin position="23"/>
        <end position="67"/>
    </location>
</feature>
<proteinExistence type="predicted"/>
<name>A0A2M4B514_9DIPT</name>
<dbReference type="AlphaFoldDB" id="A0A2M4B514"/>
<organism evidence="2">
    <name type="scientific">Anopheles triannulatus</name>
    <dbReference type="NCBI Taxonomy" id="58253"/>
    <lineage>
        <taxon>Eukaryota</taxon>
        <taxon>Metazoa</taxon>
        <taxon>Ecdysozoa</taxon>
        <taxon>Arthropoda</taxon>
        <taxon>Hexapoda</taxon>
        <taxon>Insecta</taxon>
        <taxon>Pterygota</taxon>
        <taxon>Neoptera</taxon>
        <taxon>Endopterygota</taxon>
        <taxon>Diptera</taxon>
        <taxon>Nematocera</taxon>
        <taxon>Culicoidea</taxon>
        <taxon>Culicidae</taxon>
        <taxon>Anophelinae</taxon>
        <taxon>Anopheles</taxon>
    </lineage>
</organism>
<sequence length="67" mass="7507">MHFVLFSYNSVLFLTVDTVTNAKLGGRARSAHQIENQPSSSSSFAPGMVVCRLENALSWVKIIIFRY</sequence>
<evidence type="ECO:0000256" key="1">
    <source>
        <dbReference type="SAM" id="SignalP"/>
    </source>
</evidence>
<reference evidence="2" key="1">
    <citation type="submission" date="2018-01" db="EMBL/GenBank/DDBJ databases">
        <title>An insight into the sialome of Amazonian anophelines.</title>
        <authorList>
            <person name="Ribeiro J.M."/>
            <person name="Scarpassa V."/>
            <person name="Calvo E."/>
        </authorList>
    </citation>
    <scope>NUCLEOTIDE SEQUENCE</scope>
    <source>
        <tissue evidence="2">Salivary glands</tissue>
    </source>
</reference>